<protein>
    <submittedName>
        <fullName evidence="1">Uncharacterized protein</fullName>
    </submittedName>
</protein>
<organism evidence="1 2">
    <name type="scientific">Pisolithus tinctorius Marx 270</name>
    <dbReference type="NCBI Taxonomy" id="870435"/>
    <lineage>
        <taxon>Eukaryota</taxon>
        <taxon>Fungi</taxon>
        <taxon>Dikarya</taxon>
        <taxon>Basidiomycota</taxon>
        <taxon>Agaricomycotina</taxon>
        <taxon>Agaricomycetes</taxon>
        <taxon>Agaricomycetidae</taxon>
        <taxon>Boletales</taxon>
        <taxon>Sclerodermatineae</taxon>
        <taxon>Pisolithaceae</taxon>
        <taxon>Pisolithus</taxon>
    </lineage>
</organism>
<gene>
    <name evidence="1" type="ORF">M404DRAFT_148346</name>
</gene>
<reference evidence="2" key="2">
    <citation type="submission" date="2015-01" db="EMBL/GenBank/DDBJ databases">
        <title>Evolutionary Origins and Diversification of the Mycorrhizal Mutualists.</title>
        <authorList>
            <consortium name="DOE Joint Genome Institute"/>
            <consortium name="Mycorrhizal Genomics Consortium"/>
            <person name="Kohler A."/>
            <person name="Kuo A."/>
            <person name="Nagy L.G."/>
            <person name="Floudas D."/>
            <person name="Copeland A."/>
            <person name="Barry K.W."/>
            <person name="Cichocki N."/>
            <person name="Veneault-Fourrey C."/>
            <person name="LaButti K."/>
            <person name="Lindquist E.A."/>
            <person name="Lipzen A."/>
            <person name="Lundell T."/>
            <person name="Morin E."/>
            <person name="Murat C."/>
            <person name="Riley R."/>
            <person name="Ohm R."/>
            <person name="Sun H."/>
            <person name="Tunlid A."/>
            <person name="Henrissat B."/>
            <person name="Grigoriev I.V."/>
            <person name="Hibbett D.S."/>
            <person name="Martin F."/>
        </authorList>
    </citation>
    <scope>NUCLEOTIDE SEQUENCE [LARGE SCALE GENOMIC DNA]</scope>
    <source>
        <strain evidence="2">Marx 270</strain>
    </source>
</reference>
<evidence type="ECO:0000313" key="2">
    <source>
        <dbReference type="Proteomes" id="UP000054217"/>
    </source>
</evidence>
<dbReference type="AlphaFoldDB" id="A0A0C3P414"/>
<evidence type="ECO:0000313" key="1">
    <source>
        <dbReference type="EMBL" id="KIO02206.1"/>
    </source>
</evidence>
<name>A0A0C3P414_PISTI</name>
<accession>A0A0C3P414</accession>
<dbReference type="Proteomes" id="UP000054217">
    <property type="component" value="Unassembled WGS sequence"/>
</dbReference>
<dbReference type="EMBL" id="KN831983">
    <property type="protein sequence ID" value="KIO02206.1"/>
    <property type="molecule type" value="Genomic_DNA"/>
</dbReference>
<dbReference type="OrthoDB" id="2684694at2759"/>
<dbReference type="STRING" id="870435.A0A0C3P414"/>
<reference evidence="1 2" key="1">
    <citation type="submission" date="2014-04" db="EMBL/GenBank/DDBJ databases">
        <authorList>
            <consortium name="DOE Joint Genome Institute"/>
            <person name="Kuo A."/>
            <person name="Kohler A."/>
            <person name="Costa M.D."/>
            <person name="Nagy L.G."/>
            <person name="Floudas D."/>
            <person name="Copeland A."/>
            <person name="Barry K.W."/>
            <person name="Cichocki N."/>
            <person name="Veneault-Fourrey C."/>
            <person name="LaButti K."/>
            <person name="Lindquist E.A."/>
            <person name="Lipzen A."/>
            <person name="Lundell T."/>
            <person name="Morin E."/>
            <person name="Murat C."/>
            <person name="Sun H."/>
            <person name="Tunlid A."/>
            <person name="Henrissat B."/>
            <person name="Grigoriev I.V."/>
            <person name="Hibbett D.S."/>
            <person name="Martin F."/>
            <person name="Nordberg H.P."/>
            <person name="Cantor M.N."/>
            <person name="Hua S.X."/>
        </authorList>
    </citation>
    <scope>NUCLEOTIDE SEQUENCE [LARGE SCALE GENOMIC DNA]</scope>
    <source>
        <strain evidence="1 2">Marx 270</strain>
    </source>
</reference>
<dbReference type="HOGENOM" id="CLU_000288_138_6_1"/>
<sequence>MESCITKLRNKLPREEARIICNKISHLSPARFAARRLHLPCIIFPVRSLEELRGGIEKLYRARVSGLGQVEFTTADQLSLNGIQKFVFAHPWINHIRGPNGGVIWGDDSESDTDSDPGEVVPSPAVPATQIDNYTRALEMIARLGQPFNALLLVQQSSETYKRVAAEREIAISGLGTNITSKNIRARVLEIL</sequence>
<dbReference type="InParanoid" id="A0A0C3P414"/>
<keyword evidence="2" id="KW-1185">Reference proteome</keyword>
<proteinExistence type="predicted"/>